<proteinExistence type="inferred from homology"/>
<evidence type="ECO:0000256" key="1">
    <source>
        <dbReference type="ARBA" id="ARBA00007248"/>
    </source>
</evidence>
<reference evidence="3 4" key="1">
    <citation type="submission" date="2023-07" db="EMBL/GenBank/DDBJ databases">
        <authorList>
            <person name="Lian W.-H."/>
        </authorList>
    </citation>
    <scope>NUCLEOTIDE SEQUENCE [LARGE SCALE GENOMIC DNA]</scope>
    <source>
        <strain evidence="3 4">SYSU DXS3180</strain>
    </source>
</reference>
<comment type="similarity">
    <text evidence="1">Belongs to the bacteroidetes fimbrillin superfamily. FimB/Mfa2 family.</text>
</comment>
<feature type="chain" id="PRO_5046947784" evidence="2">
    <location>
        <begin position="16"/>
        <end position="304"/>
    </location>
</feature>
<accession>A0ABV3Z9S6</accession>
<keyword evidence="2" id="KW-0732">Signal</keyword>
<evidence type="ECO:0000313" key="3">
    <source>
        <dbReference type="EMBL" id="MEX6686621.1"/>
    </source>
</evidence>
<keyword evidence="4" id="KW-1185">Reference proteome</keyword>
<dbReference type="EMBL" id="JAULBC010000001">
    <property type="protein sequence ID" value="MEX6686621.1"/>
    <property type="molecule type" value="Genomic_DNA"/>
</dbReference>
<dbReference type="Proteomes" id="UP001560573">
    <property type="component" value="Unassembled WGS sequence"/>
</dbReference>
<dbReference type="PROSITE" id="PS51257">
    <property type="entry name" value="PROKAR_LIPOPROTEIN"/>
    <property type="match status" value="1"/>
</dbReference>
<dbReference type="RefSeq" id="WP_369328017.1">
    <property type="nucleotide sequence ID" value="NZ_JAULBC010000001.1"/>
</dbReference>
<organism evidence="3 4">
    <name type="scientific">Danxiaibacter flavus</name>
    <dbReference type="NCBI Taxonomy" id="3049108"/>
    <lineage>
        <taxon>Bacteria</taxon>
        <taxon>Pseudomonadati</taxon>
        <taxon>Bacteroidota</taxon>
        <taxon>Chitinophagia</taxon>
        <taxon>Chitinophagales</taxon>
        <taxon>Chitinophagaceae</taxon>
        <taxon>Danxiaibacter</taxon>
    </lineage>
</organism>
<feature type="signal peptide" evidence="2">
    <location>
        <begin position="1"/>
        <end position="15"/>
    </location>
</feature>
<comment type="caution">
    <text evidence="3">The sequence shown here is derived from an EMBL/GenBank/DDBJ whole genome shotgun (WGS) entry which is preliminary data.</text>
</comment>
<dbReference type="Pfam" id="PF08842">
    <property type="entry name" value="Mfa2"/>
    <property type="match status" value="1"/>
</dbReference>
<evidence type="ECO:0000313" key="4">
    <source>
        <dbReference type="Proteomes" id="UP001560573"/>
    </source>
</evidence>
<name>A0ABV3Z9S6_9BACT</name>
<gene>
    <name evidence="3" type="ORF">QTN47_03905</name>
</gene>
<evidence type="ECO:0000256" key="2">
    <source>
        <dbReference type="SAM" id="SignalP"/>
    </source>
</evidence>
<sequence length="304" mass="33541">MIAKLYLIVSAVCIAAVACTKSASKPDIEAEKPAIVETEPQLHRISFNFSDFEISYQGGKAIAKEMAVKDFLKSLYYAVYDSTGEEIKRIDFGSNSYPNKLVPAQIQDSLKAGKYTIVFAGGKDTLCVNPGKTTLSDLSIMNWFNQDIFYKKFVLTVSDHDTSLTSIRLERITGSLEVTLKDSVLPANVASLVFLTRNRPGYFGVMQDVIVGLDSSYAGDFNPGFNSYPVNITSSYFGSNSNLQVVIRAYDKTRAIIKEKIVDGVHVYVNKKTVLSGKLFPTPSEVEIPITVDPDFAETINQTF</sequence>
<dbReference type="InterPro" id="IPR014941">
    <property type="entry name" value="FimB/Mfa2/Mfa3"/>
</dbReference>
<protein>
    <submittedName>
        <fullName evidence="3">FimB/Mfa2 family fimbrial subunit</fullName>
    </submittedName>
</protein>